<dbReference type="GO" id="GO:0016616">
    <property type="term" value="F:oxidoreductase activity, acting on the CH-OH group of donors, NAD or NADP as acceptor"/>
    <property type="evidence" value="ECO:0007669"/>
    <property type="project" value="TreeGrafter"/>
</dbReference>
<protein>
    <submittedName>
        <fullName evidence="5">NAD(P)-binding protein</fullName>
    </submittedName>
</protein>
<dbReference type="InterPro" id="IPR002347">
    <property type="entry name" value="SDR_fam"/>
</dbReference>
<evidence type="ECO:0000256" key="3">
    <source>
        <dbReference type="RuleBase" id="RU000363"/>
    </source>
</evidence>
<dbReference type="PANTHER" id="PTHR42760">
    <property type="entry name" value="SHORT-CHAIN DEHYDROGENASES/REDUCTASES FAMILY MEMBER"/>
    <property type="match status" value="1"/>
</dbReference>
<dbReference type="Pfam" id="PF00106">
    <property type="entry name" value="adh_short"/>
    <property type="match status" value="1"/>
</dbReference>
<dbReference type="GO" id="GO:0048038">
    <property type="term" value="F:quinone binding"/>
    <property type="evidence" value="ECO:0007669"/>
    <property type="project" value="TreeGrafter"/>
</dbReference>
<reference evidence="5" key="1">
    <citation type="journal article" date="2023" name="Mol. Phylogenet. Evol.">
        <title>Genome-scale phylogeny and comparative genomics of the fungal order Sordariales.</title>
        <authorList>
            <person name="Hensen N."/>
            <person name="Bonometti L."/>
            <person name="Westerberg I."/>
            <person name="Brannstrom I.O."/>
            <person name="Guillou S."/>
            <person name="Cros-Aarteil S."/>
            <person name="Calhoun S."/>
            <person name="Haridas S."/>
            <person name="Kuo A."/>
            <person name="Mondo S."/>
            <person name="Pangilinan J."/>
            <person name="Riley R."/>
            <person name="LaButti K."/>
            <person name="Andreopoulos B."/>
            <person name="Lipzen A."/>
            <person name="Chen C."/>
            <person name="Yan M."/>
            <person name="Daum C."/>
            <person name="Ng V."/>
            <person name="Clum A."/>
            <person name="Steindorff A."/>
            <person name="Ohm R.A."/>
            <person name="Martin F."/>
            <person name="Silar P."/>
            <person name="Natvig D.O."/>
            <person name="Lalanne C."/>
            <person name="Gautier V."/>
            <person name="Ament-Velasquez S.L."/>
            <person name="Kruys A."/>
            <person name="Hutchinson M.I."/>
            <person name="Powell A.J."/>
            <person name="Barry K."/>
            <person name="Miller A.N."/>
            <person name="Grigoriev I.V."/>
            <person name="Debuchy R."/>
            <person name="Gladieux P."/>
            <person name="Hiltunen Thoren M."/>
            <person name="Johannesson H."/>
        </authorList>
    </citation>
    <scope>NUCLEOTIDE SEQUENCE</scope>
    <source>
        <strain evidence="5">CBS 757.83</strain>
    </source>
</reference>
<dbReference type="Proteomes" id="UP001305647">
    <property type="component" value="Unassembled WGS sequence"/>
</dbReference>
<sequence>MPALSGKTAVITGASGGIGRAIAREFAGQGASVVLVGRTRPKLESVLEKLGPVKPSSLQVDQPKTHATVCFDVSQASGWRSLVENTQIDILVNCAGETQRSLLLRTSDESVQHLLDLNLRSVVWGCKTVGKQMVARRKGGCIINVSSLLAYRAAMGTSIYAAAKAGQLGLTTALSQELGLRGIRVNAIVPGYIETDMTKDLDRTQLIKNIPLGRFGAPGEVAHAALFLATNNYANNCILHLDGGLSAV</sequence>
<dbReference type="SMART" id="SM00822">
    <property type="entry name" value="PKS_KR"/>
    <property type="match status" value="1"/>
</dbReference>
<dbReference type="EMBL" id="MU863637">
    <property type="protein sequence ID" value="KAK4101114.1"/>
    <property type="molecule type" value="Genomic_DNA"/>
</dbReference>
<dbReference type="GO" id="GO:0006633">
    <property type="term" value="P:fatty acid biosynthetic process"/>
    <property type="evidence" value="ECO:0007669"/>
    <property type="project" value="TreeGrafter"/>
</dbReference>
<dbReference type="InterPro" id="IPR057326">
    <property type="entry name" value="KR_dom"/>
</dbReference>
<evidence type="ECO:0000256" key="1">
    <source>
        <dbReference type="ARBA" id="ARBA00006484"/>
    </source>
</evidence>
<keyword evidence="2" id="KW-0560">Oxidoreductase</keyword>
<evidence type="ECO:0000313" key="6">
    <source>
        <dbReference type="Proteomes" id="UP001305647"/>
    </source>
</evidence>
<evidence type="ECO:0000313" key="5">
    <source>
        <dbReference type="EMBL" id="KAK4101114.1"/>
    </source>
</evidence>
<dbReference type="SUPFAM" id="SSF51735">
    <property type="entry name" value="NAD(P)-binding Rossmann-fold domains"/>
    <property type="match status" value="1"/>
</dbReference>
<feature type="domain" description="Ketoreductase" evidence="4">
    <location>
        <begin position="7"/>
        <end position="181"/>
    </location>
</feature>
<dbReference type="InterPro" id="IPR036291">
    <property type="entry name" value="NAD(P)-bd_dom_sf"/>
</dbReference>
<dbReference type="AlphaFoldDB" id="A0AAN6T1Z6"/>
<keyword evidence="6" id="KW-1185">Reference proteome</keyword>
<dbReference type="FunFam" id="3.40.50.720:FF:000173">
    <property type="entry name" value="3-oxoacyl-[acyl-carrier protein] reductase"/>
    <property type="match status" value="1"/>
</dbReference>
<evidence type="ECO:0000256" key="2">
    <source>
        <dbReference type="ARBA" id="ARBA00023002"/>
    </source>
</evidence>
<name>A0AAN6T1Z6_9PEZI</name>
<dbReference type="PRINTS" id="PR00081">
    <property type="entry name" value="GDHRDH"/>
</dbReference>
<organism evidence="5 6">
    <name type="scientific">Parathielavia hyrcaniae</name>
    <dbReference type="NCBI Taxonomy" id="113614"/>
    <lineage>
        <taxon>Eukaryota</taxon>
        <taxon>Fungi</taxon>
        <taxon>Dikarya</taxon>
        <taxon>Ascomycota</taxon>
        <taxon>Pezizomycotina</taxon>
        <taxon>Sordariomycetes</taxon>
        <taxon>Sordariomycetidae</taxon>
        <taxon>Sordariales</taxon>
        <taxon>Chaetomiaceae</taxon>
        <taxon>Parathielavia</taxon>
    </lineage>
</organism>
<dbReference type="PRINTS" id="PR00080">
    <property type="entry name" value="SDRFAMILY"/>
</dbReference>
<dbReference type="PANTHER" id="PTHR42760:SF133">
    <property type="entry name" value="3-OXOACYL-[ACYL-CARRIER-PROTEIN] REDUCTASE"/>
    <property type="match status" value="1"/>
</dbReference>
<comment type="caution">
    <text evidence="5">The sequence shown here is derived from an EMBL/GenBank/DDBJ whole genome shotgun (WGS) entry which is preliminary data.</text>
</comment>
<accession>A0AAN6T1Z6</accession>
<comment type="similarity">
    <text evidence="1 3">Belongs to the short-chain dehydrogenases/reductases (SDR) family.</text>
</comment>
<gene>
    <name evidence="5" type="ORF">N658DRAFT_496816</name>
</gene>
<evidence type="ECO:0000259" key="4">
    <source>
        <dbReference type="SMART" id="SM00822"/>
    </source>
</evidence>
<dbReference type="Gene3D" id="3.40.50.720">
    <property type="entry name" value="NAD(P)-binding Rossmann-like Domain"/>
    <property type="match status" value="1"/>
</dbReference>
<proteinExistence type="inferred from homology"/>
<reference evidence="5" key="2">
    <citation type="submission" date="2023-05" db="EMBL/GenBank/DDBJ databases">
        <authorList>
            <consortium name="Lawrence Berkeley National Laboratory"/>
            <person name="Steindorff A."/>
            <person name="Hensen N."/>
            <person name="Bonometti L."/>
            <person name="Westerberg I."/>
            <person name="Brannstrom I.O."/>
            <person name="Guillou S."/>
            <person name="Cros-Aarteil S."/>
            <person name="Calhoun S."/>
            <person name="Haridas S."/>
            <person name="Kuo A."/>
            <person name="Mondo S."/>
            <person name="Pangilinan J."/>
            <person name="Riley R."/>
            <person name="Labutti K."/>
            <person name="Andreopoulos B."/>
            <person name="Lipzen A."/>
            <person name="Chen C."/>
            <person name="Yanf M."/>
            <person name="Daum C."/>
            <person name="Ng V."/>
            <person name="Clum A."/>
            <person name="Ohm R."/>
            <person name="Martin F."/>
            <person name="Silar P."/>
            <person name="Natvig D."/>
            <person name="Lalanne C."/>
            <person name="Gautier V."/>
            <person name="Ament-Velasquez S.L."/>
            <person name="Kruys A."/>
            <person name="Hutchinson M.I."/>
            <person name="Powell A.J."/>
            <person name="Barry K."/>
            <person name="Miller A.N."/>
            <person name="Grigoriev I.V."/>
            <person name="Debuchy R."/>
            <person name="Gladieux P."/>
            <person name="Thoren M.H."/>
            <person name="Johannesson H."/>
        </authorList>
    </citation>
    <scope>NUCLEOTIDE SEQUENCE</scope>
    <source>
        <strain evidence="5">CBS 757.83</strain>
    </source>
</reference>